<gene>
    <name evidence="1" type="ORF">HC231_02410</name>
</gene>
<name>A0ABX7UT76_9GAMM</name>
<sequence length="85" mass="10174">MNQAIQFPDRESWNDDFKAICFPVLVNGFQQMCRISAEQVARRYGGDCPEQWLLLFRQHRWDLEDVFEKMVLDDEYDSQGYFSLS</sequence>
<dbReference type="EMBL" id="CP050854">
    <property type="protein sequence ID" value="QTF06918.1"/>
    <property type="molecule type" value="Genomic_DNA"/>
</dbReference>
<evidence type="ECO:0000313" key="2">
    <source>
        <dbReference type="Proteomes" id="UP000671960"/>
    </source>
</evidence>
<reference evidence="1 2" key="1">
    <citation type="submission" date="2020-03" db="EMBL/GenBank/DDBJ databases">
        <authorList>
            <person name="Bakhshi Ganjeh M."/>
        </authorList>
    </citation>
    <scope>NUCLEOTIDE SEQUENCE [LARGE SCALE GENOMIC DNA]</scope>
    <source>
        <strain evidence="2">Iran 50</strain>
    </source>
</reference>
<dbReference type="InterPro" id="IPR036692">
    <property type="entry name" value="Shew3726-like_sf"/>
</dbReference>
<dbReference type="Pfam" id="PF07369">
    <property type="entry name" value="DUF1488"/>
    <property type="match status" value="1"/>
</dbReference>
<proteinExistence type="predicted"/>
<protein>
    <submittedName>
        <fullName evidence="1">DUF1488 domain-containing protein</fullName>
    </submittedName>
</protein>
<keyword evidence="2" id="KW-1185">Reference proteome</keyword>
<accession>A0ABX7UT76</accession>
<dbReference type="RefSeq" id="WP_208229566.1">
    <property type="nucleotide sequence ID" value="NZ_CP050854.1"/>
</dbReference>
<evidence type="ECO:0000313" key="1">
    <source>
        <dbReference type="EMBL" id="QTF06918.1"/>
    </source>
</evidence>
<dbReference type="Proteomes" id="UP000671960">
    <property type="component" value="Chromosome"/>
</dbReference>
<dbReference type="InterPro" id="IPR009962">
    <property type="entry name" value="DUF1488"/>
</dbReference>
<dbReference type="Gene3D" id="3.30.160.140">
    <property type="entry name" value="Shew3726-like"/>
    <property type="match status" value="1"/>
</dbReference>
<dbReference type="SUPFAM" id="SSF160272">
    <property type="entry name" value="Shew3726-like"/>
    <property type="match status" value="1"/>
</dbReference>
<organism evidence="1 2">
    <name type="scientific">Brenneria izadpanahii</name>
    <dbReference type="NCBI Taxonomy" id="2722756"/>
    <lineage>
        <taxon>Bacteria</taxon>
        <taxon>Pseudomonadati</taxon>
        <taxon>Pseudomonadota</taxon>
        <taxon>Gammaproteobacteria</taxon>
        <taxon>Enterobacterales</taxon>
        <taxon>Pectobacteriaceae</taxon>
        <taxon>Brenneria</taxon>
    </lineage>
</organism>